<dbReference type="STRING" id="504800.SAMN04488085_11053"/>
<evidence type="ECO:0000313" key="2">
    <source>
        <dbReference type="EMBL" id="SFL37673.1"/>
    </source>
</evidence>
<evidence type="ECO:0000256" key="1">
    <source>
        <dbReference type="SAM" id="MobiDB-lite"/>
    </source>
</evidence>
<reference evidence="2 3" key="1">
    <citation type="submission" date="2016-10" db="EMBL/GenBank/DDBJ databases">
        <authorList>
            <person name="de Groot N.N."/>
        </authorList>
    </citation>
    <scope>NUCLEOTIDE SEQUENCE [LARGE SCALE GENOMIC DNA]</scope>
    <source>
        <strain evidence="2 3">DSM 45317</strain>
    </source>
</reference>
<dbReference type="EMBL" id="FOSW01000010">
    <property type="protein sequence ID" value="SFL37673.1"/>
    <property type="molecule type" value="Genomic_DNA"/>
</dbReference>
<dbReference type="Proteomes" id="UP000199152">
    <property type="component" value="Unassembled WGS sequence"/>
</dbReference>
<keyword evidence="3" id="KW-1185">Reference proteome</keyword>
<name>A0A1I4H7N2_9ACTN</name>
<gene>
    <name evidence="2" type="ORF">SAMN04488085_11053</name>
</gene>
<evidence type="ECO:0008006" key="4">
    <source>
        <dbReference type="Google" id="ProtNLM"/>
    </source>
</evidence>
<proteinExistence type="predicted"/>
<dbReference type="AlphaFoldDB" id="A0A1I4H7N2"/>
<dbReference type="RefSeq" id="WP_218146293.1">
    <property type="nucleotide sequence ID" value="NZ_FOSW01000010.1"/>
</dbReference>
<feature type="region of interest" description="Disordered" evidence="1">
    <location>
        <begin position="72"/>
        <end position="103"/>
    </location>
</feature>
<sequence>MRFRLNGVDHDLEVDGVRNALRGGAPDGIQDHWVEVDGIRWPPKHALSVAAGIDRGDFTSRMALRQFQRLGFPTSQWSGGPGRSRPTSSPHERSPTGLSKRTTPTRLHVDAADSAAAFAMLVGFLSSGLTECISQAEAALDGADGVEAAAIVERFGMTEELLASALLVRQQAGRLNDVVHATTIVQLLPTLLEPGECVRVRPSLGAGNDSSRPFDLETDRRIAEFKLSFWKGADAMRMRGVFADLVHLAMDDSGRRAQLFVVGARPIHFLRTGSSSAEWALGRSSPRLRARFAEHFGDPSIAVRDFSNGPASHVELIDLTRLVPVLADDVHD</sequence>
<dbReference type="InParanoid" id="A0A1I4H7N2"/>
<protein>
    <recommendedName>
        <fullName evidence="4">PE-PGRS family protein</fullName>
    </recommendedName>
</protein>
<accession>A0A1I4H7N2</accession>
<organism evidence="2 3">
    <name type="scientific">Geodermatophilus ruber</name>
    <dbReference type="NCBI Taxonomy" id="504800"/>
    <lineage>
        <taxon>Bacteria</taxon>
        <taxon>Bacillati</taxon>
        <taxon>Actinomycetota</taxon>
        <taxon>Actinomycetes</taxon>
        <taxon>Geodermatophilales</taxon>
        <taxon>Geodermatophilaceae</taxon>
        <taxon>Geodermatophilus</taxon>
    </lineage>
</organism>
<evidence type="ECO:0000313" key="3">
    <source>
        <dbReference type="Proteomes" id="UP000199152"/>
    </source>
</evidence>